<dbReference type="InterPro" id="IPR050987">
    <property type="entry name" value="AtrR-like"/>
</dbReference>
<evidence type="ECO:0000256" key="2">
    <source>
        <dbReference type="SAM" id="MobiDB-lite"/>
    </source>
</evidence>
<dbReference type="EMBL" id="MLYV02001290">
    <property type="protein sequence ID" value="PSR71229.1"/>
    <property type="molecule type" value="Genomic_DNA"/>
</dbReference>
<dbReference type="GO" id="GO:0003677">
    <property type="term" value="F:DNA binding"/>
    <property type="evidence" value="ECO:0007669"/>
    <property type="project" value="InterPro"/>
</dbReference>
<dbReference type="OrthoDB" id="4456959at2759"/>
<dbReference type="AlphaFoldDB" id="A0A2R6NG00"/>
<sequence length="756" mass="84821">MPEGNATRSPGAARVPQIVYGDEEDDIGSSDDEIVAAHTSLTESLQNIMISVRSASEVPPDHSHFFGKSSSFTLVQTAMEMKHEYTMKEAPEGPRNHVFSHRRPEFWHPYPWQCESIEYGNAPISFPEPDLMSELISIYFTKMNLYTPLLHQPTFIQRVQEGLHLNNEGFATTLLLVCALGARLSNDPRVLLEGIDTWHSAGWKWFKQVQIARKAFKLTLPQTYDLQIICLAAMYLGSSSAPGSTWTLVGTGLRMAQDMGAHRRKMYSETPTVEGELRKRAFWVLITMDRMMCSMLGRPCSIHDEDFDVDLPIECDDEYWVHPDPAKAFTQPPGKPSTITFFNCTLRLARLNAFVLRTLYSTNKSKTLFGFRGPKWEQQIVSEIDSELNKWVDAVPVHLRWDPTRENPIFMSQSTLLYSAYYALQIMVHRPFIPSSRKASPVSFPSLAICTNAARSAIHVLDRYYERVGVPYYHWHHSLFVSGIVLLLNIWGAKRSGSSVPVDKEMGEVHKAMTMLKALELRWHSAGRLWDILYDLATVGDLPLPQPAASNHKRPRDYDSIPSSSDASSAGQINPGERRNMAGTKRVHKYQQVSSSPQDVNAPSYAASGQLNLPIHSDELGRLPLHRIFDDFSSSGDLSDYSWSSPGSGPSVAPMTPEGQLAATLDLNHPPLSIFSEGTAQELYEQFFRPSGHLESSLDVQQPVNPQTYEQAPLTNDGCNHTAPPETLVDDGGQFFPQLFDSDTLDIWSNAPNNFE</sequence>
<comment type="caution">
    <text evidence="4">The sequence shown here is derived from an EMBL/GenBank/DDBJ whole genome shotgun (WGS) entry which is preliminary data.</text>
</comment>
<evidence type="ECO:0000256" key="1">
    <source>
        <dbReference type="ARBA" id="ARBA00023242"/>
    </source>
</evidence>
<feature type="region of interest" description="Disordered" evidence="2">
    <location>
        <begin position="545"/>
        <end position="605"/>
    </location>
</feature>
<feature type="compositionally biased region" description="Low complexity" evidence="2">
    <location>
        <begin position="560"/>
        <end position="570"/>
    </location>
</feature>
<proteinExistence type="predicted"/>
<dbReference type="PANTHER" id="PTHR46910:SF38">
    <property type="entry name" value="ZN(2)-C6 FUNGAL-TYPE DOMAIN-CONTAINING PROTEIN"/>
    <property type="match status" value="1"/>
</dbReference>
<protein>
    <recommendedName>
        <fullName evidence="3">Xylanolytic transcriptional activator regulatory domain-containing protein</fullName>
    </recommendedName>
</protein>
<dbReference type="SMART" id="SM00906">
    <property type="entry name" value="Fungal_trans"/>
    <property type="match status" value="1"/>
</dbReference>
<dbReference type="PANTHER" id="PTHR46910">
    <property type="entry name" value="TRANSCRIPTION FACTOR PDR1"/>
    <property type="match status" value="1"/>
</dbReference>
<dbReference type="GO" id="GO:0008270">
    <property type="term" value="F:zinc ion binding"/>
    <property type="evidence" value="ECO:0007669"/>
    <property type="project" value="InterPro"/>
</dbReference>
<feature type="domain" description="Xylanolytic transcriptional activator regulatory" evidence="3">
    <location>
        <begin position="245"/>
        <end position="318"/>
    </location>
</feature>
<evidence type="ECO:0000259" key="3">
    <source>
        <dbReference type="SMART" id="SM00906"/>
    </source>
</evidence>
<keyword evidence="1" id="KW-0539">Nucleus</keyword>
<accession>A0A2R6NG00</accession>
<dbReference type="Pfam" id="PF04082">
    <property type="entry name" value="Fungal_trans"/>
    <property type="match status" value="1"/>
</dbReference>
<organism evidence="4 5">
    <name type="scientific">Hermanssonia centrifuga</name>
    <dbReference type="NCBI Taxonomy" id="98765"/>
    <lineage>
        <taxon>Eukaryota</taxon>
        <taxon>Fungi</taxon>
        <taxon>Dikarya</taxon>
        <taxon>Basidiomycota</taxon>
        <taxon>Agaricomycotina</taxon>
        <taxon>Agaricomycetes</taxon>
        <taxon>Polyporales</taxon>
        <taxon>Meruliaceae</taxon>
        <taxon>Hermanssonia</taxon>
    </lineage>
</organism>
<dbReference type="InterPro" id="IPR007219">
    <property type="entry name" value="XnlR_reg_dom"/>
</dbReference>
<reference evidence="4 5" key="1">
    <citation type="submission" date="2018-02" db="EMBL/GenBank/DDBJ databases">
        <title>Genome sequence of the basidiomycete white-rot fungus Phlebia centrifuga.</title>
        <authorList>
            <person name="Granchi Z."/>
            <person name="Peng M."/>
            <person name="de Vries R.P."/>
            <person name="Hilden K."/>
            <person name="Makela M.R."/>
            <person name="Grigoriev I."/>
            <person name="Riley R."/>
        </authorList>
    </citation>
    <scope>NUCLEOTIDE SEQUENCE [LARGE SCALE GENOMIC DNA]</scope>
    <source>
        <strain evidence="4 5">FBCC195</strain>
    </source>
</reference>
<evidence type="ECO:0000313" key="4">
    <source>
        <dbReference type="EMBL" id="PSR71229.1"/>
    </source>
</evidence>
<gene>
    <name evidence="4" type="ORF">PHLCEN_2v12883</name>
</gene>
<evidence type="ECO:0000313" key="5">
    <source>
        <dbReference type="Proteomes" id="UP000186601"/>
    </source>
</evidence>
<dbReference type="Proteomes" id="UP000186601">
    <property type="component" value="Unassembled WGS sequence"/>
</dbReference>
<name>A0A2R6NG00_9APHY</name>
<dbReference type="GO" id="GO:0006351">
    <property type="term" value="P:DNA-templated transcription"/>
    <property type="evidence" value="ECO:0007669"/>
    <property type="project" value="InterPro"/>
</dbReference>
<dbReference type="GO" id="GO:0003700">
    <property type="term" value="F:DNA-binding transcription factor activity"/>
    <property type="evidence" value="ECO:0007669"/>
    <property type="project" value="InterPro"/>
</dbReference>
<feature type="compositionally biased region" description="Polar residues" evidence="2">
    <location>
        <begin position="591"/>
        <end position="605"/>
    </location>
</feature>
<keyword evidence="5" id="KW-1185">Reference proteome</keyword>
<dbReference type="CDD" id="cd12148">
    <property type="entry name" value="fungal_TF_MHR"/>
    <property type="match status" value="1"/>
</dbReference>
<dbReference type="STRING" id="98765.A0A2R6NG00"/>